<proteinExistence type="predicted"/>
<accession>A0A418Q103</accession>
<dbReference type="RefSeq" id="WP_119530369.1">
    <property type="nucleotide sequence ID" value="NZ_QXTF01000001.1"/>
</dbReference>
<keyword evidence="2" id="KW-1185">Reference proteome</keyword>
<comment type="caution">
    <text evidence="1">The sequence shown here is derived from an EMBL/GenBank/DDBJ whole genome shotgun (WGS) entry which is preliminary data.</text>
</comment>
<dbReference type="Proteomes" id="UP000285023">
    <property type="component" value="Unassembled WGS sequence"/>
</dbReference>
<dbReference type="CDD" id="cd09627">
    <property type="entry name" value="DOMON_murB_like"/>
    <property type="match status" value="1"/>
</dbReference>
<reference evidence="1 2" key="1">
    <citation type="submission" date="2018-09" db="EMBL/GenBank/DDBJ databases">
        <title>Sphingomonas sp. DAC4.</title>
        <authorList>
            <person name="Seo T."/>
        </authorList>
    </citation>
    <scope>NUCLEOTIDE SEQUENCE [LARGE SCALE GENOMIC DNA]</scope>
    <source>
        <strain evidence="1 2">DAC4</strain>
    </source>
</reference>
<evidence type="ECO:0008006" key="3">
    <source>
        <dbReference type="Google" id="ProtNLM"/>
    </source>
</evidence>
<gene>
    <name evidence="1" type="ORF">D3M59_00185</name>
</gene>
<dbReference type="AlphaFoldDB" id="A0A418Q103"/>
<evidence type="ECO:0000313" key="1">
    <source>
        <dbReference type="EMBL" id="RIX31490.1"/>
    </source>
</evidence>
<dbReference type="OrthoDB" id="190583at2"/>
<sequence>MPVLVRHPDTPPGAIDWVEAELVRTDDGATATFRARGDPDRLVVPPPAAPVHTDGLWKTTCFELFVTAGEGGYQEYNFAPSGAWAAYDFDGYRDGMRPANVGVTVETQREANGLTLRAKIKGDLPLPANVGLTAVIEETDGQLRYWATGFAPGKPDFHAAAVRSLLFDGVSAE</sequence>
<organism evidence="1 2">
    <name type="scientific">Sphingomonas edaphi</name>
    <dbReference type="NCBI Taxonomy" id="2315689"/>
    <lineage>
        <taxon>Bacteria</taxon>
        <taxon>Pseudomonadati</taxon>
        <taxon>Pseudomonadota</taxon>
        <taxon>Alphaproteobacteria</taxon>
        <taxon>Sphingomonadales</taxon>
        <taxon>Sphingomonadaceae</taxon>
        <taxon>Sphingomonas</taxon>
    </lineage>
</organism>
<protein>
    <recommendedName>
        <fullName evidence="3">DOMON-like domain-containing protein</fullName>
    </recommendedName>
</protein>
<name>A0A418Q103_9SPHN</name>
<evidence type="ECO:0000313" key="2">
    <source>
        <dbReference type="Proteomes" id="UP000285023"/>
    </source>
</evidence>
<dbReference type="EMBL" id="QXTF01000001">
    <property type="protein sequence ID" value="RIX31490.1"/>
    <property type="molecule type" value="Genomic_DNA"/>
</dbReference>